<name>A0A2N7KC41_9VIBR</name>
<dbReference type="Proteomes" id="UP000235406">
    <property type="component" value="Unassembled WGS sequence"/>
</dbReference>
<dbReference type="InterPro" id="IPR021352">
    <property type="entry name" value="DUF2971"/>
</dbReference>
<comment type="caution">
    <text evidence="1">The sequence shown here is derived from an EMBL/GenBank/DDBJ whole genome shotgun (WGS) entry which is preliminary data.</text>
</comment>
<organism evidence="1 2">
    <name type="scientific">Vibrio lentus</name>
    <dbReference type="NCBI Taxonomy" id="136468"/>
    <lineage>
        <taxon>Bacteria</taxon>
        <taxon>Pseudomonadati</taxon>
        <taxon>Pseudomonadota</taxon>
        <taxon>Gammaproteobacteria</taxon>
        <taxon>Vibrionales</taxon>
        <taxon>Vibrionaceae</taxon>
        <taxon>Vibrio</taxon>
    </lineage>
</organism>
<dbReference type="AlphaFoldDB" id="A0A2N7KC41"/>
<evidence type="ECO:0008006" key="3">
    <source>
        <dbReference type="Google" id="ProtNLM"/>
    </source>
</evidence>
<accession>A0A2N7KC41</accession>
<proteinExistence type="predicted"/>
<dbReference type="Pfam" id="PF11185">
    <property type="entry name" value="DUF2971"/>
    <property type="match status" value="1"/>
</dbReference>
<protein>
    <recommendedName>
        <fullName evidence="3">DUF2971 domain-containing protein</fullName>
    </recommendedName>
</protein>
<reference evidence="2" key="1">
    <citation type="submission" date="2016-07" db="EMBL/GenBank/DDBJ databases">
        <title>Nontailed viruses are major unrecognized killers of bacteria in the ocean.</title>
        <authorList>
            <person name="Kauffman K."/>
            <person name="Hussain F."/>
            <person name="Yang J."/>
            <person name="Arevalo P."/>
            <person name="Brown J."/>
            <person name="Cutler M."/>
            <person name="Kelly L."/>
            <person name="Polz M.F."/>
        </authorList>
    </citation>
    <scope>NUCLEOTIDE SEQUENCE [LARGE SCALE GENOMIC DNA]</scope>
    <source>
        <strain evidence="2">10N.261.46.F8</strain>
    </source>
</reference>
<gene>
    <name evidence="1" type="ORF">BCT49_01340</name>
</gene>
<evidence type="ECO:0000313" key="2">
    <source>
        <dbReference type="Proteomes" id="UP000235406"/>
    </source>
</evidence>
<sequence>MIRKLYKYMPLRLNFFEDPMLRTTPIHLLNDPFEADAQHYQMMDILTHQFDEGELSTFDYQPDDGLYIEHEKRERLFHSNHRELAASELKRVTSELKQFGIVSFTEDYSNLLMWSHYADEHRGMVVELSNEVSWLKHKKSERPALCRCFEDNPFGYLREMPDRVVYRSNRPNFEFAIDVVNDLGDSKVFDSYFFSKGDSWIYEKEHRSVLPLEYADKILTSYSNDIKECEELYPNLTVSNIKYDYLKQTARCELTFSKTEQQEFSRIITCSSVTHNDNNPIFLYAVHERMISGIYLGCRVTDAEALSVLEAIKKNPNFCDSLVVKRGKMLNERYSLEFETISYPMLFSSGK</sequence>
<dbReference type="RefSeq" id="WP_102434530.1">
    <property type="nucleotide sequence ID" value="NZ_CAWNVI010000090.1"/>
</dbReference>
<evidence type="ECO:0000313" key="1">
    <source>
        <dbReference type="EMBL" id="PMM72852.1"/>
    </source>
</evidence>
<dbReference type="EMBL" id="MCZK01000090">
    <property type="protein sequence ID" value="PMM72852.1"/>
    <property type="molecule type" value="Genomic_DNA"/>
</dbReference>
<dbReference type="OrthoDB" id="4119964at2"/>